<keyword evidence="3" id="KW-1185">Reference proteome</keyword>
<feature type="transmembrane region" description="Helical" evidence="1">
    <location>
        <begin position="76"/>
        <end position="98"/>
    </location>
</feature>
<evidence type="ECO:0000313" key="2">
    <source>
        <dbReference type="EMBL" id="KAL2846990.1"/>
    </source>
</evidence>
<reference evidence="2 3" key="1">
    <citation type="submission" date="2024-07" db="EMBL/GenBank/DDBJ databases">
        <title>Section-level genome sequencing and comparative genomics of Aspergillus sections Usti and Cavernicolus.</title>
        <authorList>
            <consortium name="Lawrence Berkeley National Laboratory"/>
            <person name="Nybo J.L."/>
            <person name="Vesth T.C."/>
            <person name="Theobald S."/>
            <person name="Frisvad J.C."/>
            <person name="Larsen T.O."/>
            <person name="Kjaerboelling I."/>
            <person name="Rothschild-Mancinelli K."/>
            <person name="Lyhne E.K."/>
            <person name="Kogle M.E."/>
            <person name="Barry K."/>
            <person name="Clum A."/>
            <person name="Na H."/>
            <person name="Ledsgaard L."/>
            <person name="Lin J."/>
            <person name="Lipzen A."/>
            <person name="Kuo A."/>
            <person name="Riley R."/>
            <person name="Mondo S."/>
            <person name="Labutti K."/>
            <person name="Haridas S."/>
            <person name="Pangalinan J."/>
            <person name="Salamov A.A."/>
            <person name="Simmons B.A."/>
            <person name="Magnuson J.K."/>
            <person name="Chen J."/>
            <person name="Drula E."/>
            <person name="Henrissat B."/>
            <person name="Wiebenga A."/>
            <person name="Lubbers R.J."/>
            <person name="Gomes A.C."/>
            <person name="Makela M.R."/>
            <person name="Stajich J."/>
            <person name="Grigoriev I.V."/>
            <person name="Mortensen U.H."/>
            <person name="De Vries R.P."/>
            <person name="Baker S.E."/>
            <person name="Andersen M.R."/>
        </authorList>
    </citation>
    <scope>NUCLEOTIDE SEQUENCE [LARGE SCALE GENOMIC DNA]</scope>
    <source>
        <strain evidence="2 3">CBS 123904</strain>
    </source>
</reference>
<feature type="transmembrane region" description="Helical" evidence="1">
    <location>
        <begin position="6"/>
        <end position="23"/>
    </location>
</feature>
<comment type="caution">
    <text evidence="2">The sequence shown here is derived from an EMBL/GenBank/DDBJ whole genome shotgun (WGS) entry which is preliminary data.</text>
</comment>
<keyword evidence="1" id="KW-1133">Transmembrane helix</keyword>
<dbReference type="EMBL" id="JBFXLU010000059">
    <property type="protein sequence ID" value="KAL2846990.1"/>
    <property type="molecule type" value="Genomic_DNA"/>
</dbReference>
<proteinExistence type="predicted"/>
<accession>A0ABR4K3U0</accession>
<sequence>MVSPILLFLVITIVASSWMFAGCQIRKYAFRNMSGILSYSHPIGVTVLSMSFSLGLASVYDAIIDVTLRFLVYEGLIRLLKIGLPACSPAVFLCYPWYRRTTIPISHDH</sequence>
<protein>
    <submittedName>
        <fullName evidence="2">Uncharacterized protein</fullName>
    </submittedName>
</protein>
<dbReference type="Proteomes" id="UP001610446">
    <property type="component" value="Unassembled WGS sequence"/>
</dbReference>
<organism evidence="2 3">
    <name type="scientific">Aspergillus pseudoustus</name>
    <dbReference type="NCBI Taxonomy" id="1810923"/>
    <lineage>
        <taxon>Eukaryota</taxon>
        <taxon>Fungi</taxon>
        <taxon>Dikarya</taxon>
        <taxon>Ascomycota</taxon>
        <taxon>Pezizomycotina</taxon>
        <taxon>Eurotiomycetes</taxon>
        <taxon>Eurotiomycetidae</taxon>
        <taxon>Eurotiales</taxon>
        <taxon>Aspergillaceae</taxon>
        <taxon>Aspergillus</taxon>
        <taxon>Aspergillus subgen. Nidulantes</taxon>
    </lineage>
</organism>
<name>A0ABR4K3U0_9EURO</name>
<keyword evidence="1" id="KW-0472">Membrane</keyword>
<keyword evidence="1" id="KW-0812">Transmembrane</keyword>
<evidence type="ECO:0000256" key="1">
    <source>
        <dbReference type="SAM" id="Phobius"/>
    </source>
</evidence>
<feature type="transmembrane region" description="Helical" evidence="1">
    <location>
        <begin position="43"/>
        <end position="64"/>
    </location>
</feature>
<evidence type="ECO:0000313" key="3">
    <source>
        <dbReference type="Proteomes" id="UP001610446"/>
    </source>
</evidence>
<gene>
    <name evidence="2" type="ORF">BJY01DRAFT_169391</name>
</gene>